<gene>
    <name evidence="1" type="ORF">BDR25DRAFT_266666</name>
</gene>
<reference evidence="1" key="1">
    <citation type="journal article" date="2020" name="Stud. Mycol.">
        <title>101 Dothideomycetes genomes: a test case for predicting lifestyles and emergence of pathogens.</title>
        <authorList>
            <person name="Haridas S."/>
            <person name="Albert R."/>
            <person name="Binder M."/>
            <person name="Bloem J."/>
            <person name="Labutti K."/>
            <person name="Salamov A."/>
            <person name="Andreopoulos B."/>
            <person name="Baker S."/>
            <person name="Barry K."/>
            <person name="Bills G."/>
            <person name="Bluhm B."/>
            <person name="Cannon C."/>
            <person name="Castanera R."/>
            <person name="Culley D."/>
            <person name="Daum C."/>
            <person name="Ezra D."/>
            <person name="Gonzalez J."/>
            <person name="Henrissat B."/>
            <person name="Kuo A."/>
            <person name="Liang C."/>
            <person name="Lipzen A."/>
            <person name="Lutzoni F."/>
            <person name="Magnuson J."/>
            <person name="Mondo S."/>
            <person name="Nolan M."/>
            <person name="Ohm R."/>
            <person name="Pangilinan J."/>
            <person name="Park H.-J."/>
            <person name="Ramirez L."/>
            <person name="Alfaro M."/>
            <person name="Sun H."/>
            <person name="Tritt A."/>
            <person name="Yoshinaga Y."/>
            <person name="Zwiers L.-H."/>
            <person name="Turgeon B."/>
            <person name="Goodwin S."/>
            <person name="Spatafora J."/>
            <person name="Crous P."/>
            <person name="Grigoriev I."/>
        </authorList>
    </citation>
    <scope>NUCLEOTIDE SEQUENCE</scope>
    <source>
        <strain evidence="1">ATCC 200398</strain>
    </source>
</reference>
<evidence type="ECO:0000313" key="1">
    <source>
        <dbReference type="EMBL" id="KAF2467677.1"/>
    </source>
</evidence>
<keyword evidence="2" id="KW-1185">Reference proteome</keyword>
<sequence>MPIWKRSRSSSEAGIDPTFRYETSWLLSPSVLFILRALFSLYAFTTIFTIFGYNNSHGQSENSRHSFSFFTNLTYWGLAFYYAFAALHTGSYWLKGQPFLSSWPRPLQLAHGMFYSTIVIFPFIVTIVYWALLYSGHFTDAFTTWSNTSQHALNSVYALFEIVFPRTKPLPFLHLIVIIVILALYLGLAYLTYATDDYFVYDFLDSTTNSPEKVAGYIIGILVAAVIIFLIIRYLIMLRVWFTEKPGRTGEFTTHRGVSLEEEAEKGNTMHDVSAK</sequence>
<comment type="caution">
    <text evidence="1">The sequence shown here is derived from an EMBL/GenBank/DDBJ whole genome shotgun (WGS) entry which is preliminary data.</text>
</comment>
<proteinExistence type="predicted"/>
<protein>
    <submittedName>
        <fullName evidence="1">Uncharacterized protein</fullName>
    </submittedName>
</protein>
<name>A0ACB6QNJ7_9PLEO</name>
<organism evidence="1 2">
    <name type="scientific">Lindgomyces ingoldianus</name>
    <dbReference type="NCBI Taxonomy" id="673940"/>
    <lineage>
        <taxon>Eukaryota</taxon>
        <taxon>Fungi</taxon>
        <taxon>Dikarya</taxon>
        <taxon>Ascomycota</taxon>
        <taxon>Pezizomycotina</taxon>
        <taxon>Dothideomycetes</taxon>
        <taxon>Pleosporomycetidae</taxon>
        <taxon>Pleosporales</taxon>
        <taxon>Lindgomycetaceae</taxon>
        <taxon>Lindgomyces</taxon>
    </lineage>
</organism>
<evidence type="ECO:0000313" key="2">
    <source>
        <dbReference type="Proteomes" id="UP000799755"/>
    </source>
</evidence>
<dbReference type="Proteomes" id="UP000799755">
    <property type="component" value="Unassembled WGS sequence"/>
</dbReference>
<accession>A0ACB6QNJ7</accession>
<dbReference type="EMBL" id="MU003519">
    <property type="protein sequence ID" value="KAF2467677.1"/>
    <property type="molecule type" value="Genomic_DNA"/>
</dbReference>